<dbReference type="InterPro" id="IPR011990">
    <property type="entry name" value="TPR-like_helical_dom_sf"/>
</dbReference>
<protein>
    <recommendedName>
        <fullName evidence="4">F-box domain-containing protein</fullName>
    </recommendedName>
</protein>
<organism evidence="2 3">
    <name type="scientific">[Myrmecia] bisecta</name>
    <dbReference type="NCBI Taxonomy" id="41462"/>
    <lineage>
        <taxon>Eukaryota</taxon>
        <taxon>Viridiplantae</taxon>
        <taxon>Chlorophyta</taxon>
        <taxon>core chlorophytes</taxon>
        <taxon>Trebouxiophyceae</taxon>
        <taxon>Trebouxiales</taxon>
        <taxon>Trebouxiaceae</taxon>
        <taxon>Myrmecia</taxon>
    </lineage>
</organism>
<evidence type="ECO:0000313" key="2">
    <source>
        <dbReference type="EMBL" id="KAK9818231.1"/>
    </source>
</evidence>
<reference evidence="2 3" key="1">
    <citation type="journal article" date="2024" name="Nat. Commun.">
        <title>Phylogenomics reveals the evolutionary origins of lichenization in chlorophyte algae.</title>
        <authorList>
            <person name="Puginier C."/>
            <person name="Libourel C."/>
            <person name="Otte J."/>
            <person name="Skaloud P."/>
            <person name="Haon M."/>
            <person name="Grisel S."/>
            <person name="Petersen M."/>
            <person name="Berrin J.G."/>
            <person name="Delaux P.M."/>
            <person name="Dal Grande F."/>
            <person name="Keller J."/>
        </authorList>
    </citation>
    <scope>NUCLEOTIDE SEQUENCE [LARGE SCALE GENOMIC DNA]</scope>
    <source>
        <strain evidence="2 3">SAG 2043</strain>
    </source>
</reference>
<keyword evidence="3" id="KW-1185">Reference proteome</keyword>
<proteinExistence type="predicted"/>
<dbReference type="Proteomes" id="UP001489004">
    <property type="component" value="Unassembled WGS sequence"/>
</dbReference>
<dbReference type="Gene3D" id="1.25.40.10">
    <property type="entry name" value="Tetratricopeptide repeat domain"/>
    <property type="match status" value="1"/>
</dbReference>
<feature type="region of interest" description="Disordered" evidence="1">
    <location>
        <begin position="50"/>
        <end position="69"/>
    </location>
</feature>
<evidence type="ECO:0000313" key="3">
    <source>
        <dbReference type="Proteomes" id="UP001489004"/>
    </source>
</evidence>
<dbReference type="SUPFAM" id="SSF81901">
    <property type="entry name" value="HCP-like"/>
    <property type="match status" value="1"/>
</dbReference>
<gene>
    <name evidence="2" type="ORF">WJX72_009147</name>
</gene>
<dbReference type="InterPro" id="IPR006597">
    <property type="entry name" value="Sel1-like"/>
</dbReference>
<accession>A0AAW1PWY7</accession>
<evidence type="ECO:0000256" key="1">
    <source>
        <dbReference type="SAM" id="MobiDB-lite"/>
    </source>
</evidence>
<dbReference type="AlphaFoldDB" id="A0AAW1PWY7"/>
<comment type="caution">
    <text evidence="2">The sequence shown here is derived from an EMBL/GenBank/DDBJ whole genome shotgun (WGS) entry which is preliminary data.</text>
</comment>
<dbReference type="SMART" id="SM00671">
    <property type="entry name" value="SEL1"/>
    <property type="match status" value="1"/>
</dbReference>
<dbReference type="EMBL" id="JALJOR010000004">
    <property type="protein sequence ID" value="KAK9818231.1"/>
    <property type="molecule type" value="Genomic_DNA"/>
</dbReference>
<name>A0AAW1PWY7_9CHLO</name>
<evidence type="ECO:0008006" key="4">
    <source>
        <dbReference type="Google" id="ProtNLM"/>
    </source>
</evidence>
<sequence length="320" mass="33440">MAVLLTHGSDTPEILPSGVSLEQIFRGPVYSARLVAGGYIHWSTSSDMGSEVHGNRPDNHAPGHQSTVSGCGEVYEPRSRLMWSIVGKATSTQFEQPSRTVDEACLSTVQLPGIPSPSASAYRSSAACPAAGHISPAPLSTLPADAVVQCKQSFPDAAGDPDSAVSHHSLGPWGDLPPELVVKMALPLAGNAGQVIAMSGVCRAWRRVLAADGPFLQAIHFKIKQSHASQSLRGLHLTQPPWLAQKAAAAGNDGLAAGKPLSPARLLSSAALLLGYLHFDGEAAKQDVAEAVRWFKVAAASGSREAENMLGTLFNTGQYG</sequence>